<keyword evidence="2 6" id="KW-0812">Transmembrane</keyword>
<dbReference type="Proteomes" id="UP001596513">
    <property type="component" value="Unassembled WGS sequence"/>
</dbReference>
<feature type="region of interest" description="Disordered" evidence="5">
    <location>
        <begin position="120"/>
        <end position="141"/>
    </location>
</feature>
<dbReference type="SUPFAM" id="SSF144091">
    <property type="entry name" value="Rhomboid-like"/>
    <property type="match status" value="1"/>
</dbReference>
<evidence type="ECO:0000313" key="8">
    <source>
        <dbReference type="Proteomes" id="UP001596513"/>
    </source>
</evidence>
<dbReference type="InterPro" id="IPR035952">
    <property type="entry name" value="Rhomboid-like_sf"/>
</dbReference>
<dbReference type="EMBL" id="JBHTEK010000001">
    <property type="protein sequence ID" value="MFC7670022.1"/>
    <property type="molecule type" value="Genomic_DNA"/>
</dbReference>
<gene>
    <name evidence="7" type="ORF">ACFQT0_23620</name>
</gene>
<proteinExistence type="predicted"/>
<comment type="subcellular location">
    <subcellularLocation>
        <location evidence="1">Membrane</location>
        <topology evidence="1">Multi-pass membrane protein</topology>
    </subcellularLocation>
</comment>
<protein>
    <submittedName>
        <fullName evidence="7">Uncharacterized protein</fullName>
    </submittedName>
</protein>
<keyword evidence="4 6" id="KW-0472">Membrane</keyword>
<evidence type="ECO:0000256" key="3">
    <source>
        <dbReference type="ARBA" id="ARBA00022989"/>
    </source>
</evidence>
<dbReference type="RefSeq" id="WP_380206187.1">
    <property type="nucleotide sequence ID" value="NZ_JBHTEK010000001.1"/>
</dbReference>
<accession>A0ABW2U943</accession>
<evidence type="ECO:0000256" key="4">
    <source>
        <dbReference type="ARBA" id="ARBA00023136"/>
    </source>
</evidence>
<evidence type="ECO:0000256" key="6">
    <source>
        <dbReference type="SAM" id="Phobius"/>
    </source>
</evidence>
<evidence type="ECO:0000256" key="2">
    <source>
        <dbReference type="ARBA" id="ARBA00022692"/>
    </source>
</evidence>
<evidence type="ECO:0000256" key="5">
    <source>
        <dbReference type="SAM" id="MobiDB-lite"/>
    </source>
</evidence>
<comment type="caution">
    <text evidence="7">The sequence shown here is derived from an EMBL/GenBank/DDBJ whole genome shotgun (WGS) entry which is preliminary data.</text>
</comment>
<evidence type="ECO:0000256" key="1">
    <source>
        <dbReference type="ARBA" id="ARBA00004141"/>
    </source>
</evidence>
<keyword evidence="8" id="KW-1185">Reference proteome</keyword>
<name>A0ABW2U943_9BACT</name>
<feature type="transmembrane region" description="Helical" evidence="6">
    <location>
        <begin position="67"/>
        <end position="85"/>
    </location>
</feature>
<keyword evidence="3 6" id="KW-1133">Transmembrane helix</keyword>
<evidence type="ECO:0000313" key="7">
    <source>
        <dbReference type="EMBL" id="MFC7670022.1"/>
    </source>
</evidence>
<reference evidence="8" key="1">
    <citation type="journal article" date="2019" name="Int. J. Syst. Evol. Microbiol.">
        <title>The Global Catalogue of Microorganisms (GCM) 10K type strain sequencing project: providing services to taxonomists for standard genome sequencing and annotation.</title>
        <authorList>
            <consortium name="The Broad Institute Genomics Platform"/>
            <consortium name="The Broad Institute Genome Sequencing Center for Infectious Disease"/>
            <person name="Wu L."/>
            <person name="Ma J."/>
        </authorList>
    </citation>
    <scope>NUCLEOTIDE SEQUENCE [LARGE SCALE GENOMIC DNA]</scope>
    <source>
        <strain evidence="8">JCM 19635</strain>
    </source>
</reference>
<feature type="transmembrane region" description="Helical" evidence="6">
    <location>
        <begin position="91"/>
        <end position="111"/>
    </location>
</feature>
<dbReference type="Gene3D" id="1.20.1540.10">
    <property type="entry name" value="Rhomboid-like"/>
    <property type="match status" value="1"/>
</dbReference>
<organism evidence="7 8">
    <name type="scientific">Hymenobacter humi</name>
    <dbReference type="NCBI Taxonomy" id="1411620"/>
    <lineage>
        <taxon>Bacteria</taxon>
        <taxon>Pseudomonadati</taxon>
        <taxon>Bacteroidota</taxon>
        <taxon>Cytophagia</taxon>
        <taxon>Cytophagales</taxon>
        <taxon>Hymenobacteraceae</taxon>
        <taxon>Hymenobacter</taxon>
    </lineage>
</organism>
<sequence length="141" mass="16318">MEQAQQEFRQDPSGANLAEFFRQNFPDQKGFEQVAAEMTKNPNDREYISSANTALDAVVEQSYKSGMLGASGALFGLLFAFAYLFPNTELFLLFIPFPIKAKYFVFMYAAYEPVRRRTSHTRRQRGPFCPPRWPRDRVLRS</sequence>